<gene>
    <name evidence="3" type="ORF">NESM_000223700</name>
</gene>
<feature type="region of interest" description="Disordered" evidence="2">
    <location>
        <begin position="1"/>
        <end position="99"/>
    </location>
</feature>
<evidence type="ECO:0000256" key="2">
    <source>
        <dbReference type="SAM" id="MobiDB-lite"/>
    </source>
</evidence>
<feature type="compositionally biased region" description="Low complexity" evidence="2">
    <location>
        <begin position="1"/>
        <end position="27"/>
    </location>
</feature>
<feature type="region of interest" description="Disordered" evidence="2">
    <location>
        <begin position="448"/>
        <end position="476"/>
    </location>
</feature>
<comment type="caution">
    <text evidence="3">The sequence shown here is derived from an EMBL/GenBank/DDBJ whole genome shotgun (WGS) entry which is preliminary data.</text>
</comment>
<organism evidence="3 4">
    <name type="scientific">Novymonas esmeraldas</name>
    <dbReference type="NCBI Taxonomy" id="1808958"/>
    <lineage>
        <taxon>Eukaryota</taxon>
        <taxon>Discoba</taxon>
        <taxon>Euglenozoa</taxon>
        <taxon>Kinetoplastea</taxon>
        <taxon>Metakinetoplastina</taxon>
        <taxon>Trypanosomatida</taxon>
        <taxon>Trypanosomatidae</taxon>
        <taxon>Novymonas</taxon>
    </lineage>
</organism>
<sequence length="647" mass="69391">MRQSRGTAAAGVAGRGSSSGSATARAAPKTPVDRSRLEHRLTQALQNADALSASPMVHDAPASAAGVADRGATVTAHSPRTRSPASDTPPALPQSSGSDFTAAAAHGEVGAAPTDGSAAAVQQRTLRAKEKEVAHLRHTVQELSSQLHNALTTLDQRADMSAELEALRSESAVESARRHEGMQHARLEMLESRVKYRTLEEQLAATYDTDVQAKATELLEPHTKEVHAANFDLLKEKIMLAQEVTTIRREYKDLQERYTRLKRETDIDGGATREMLLRSVLQKDEIAALRQQVKTSEDNLNEAVAEYEKKHRTEAQAHAAAVQKLASERDAARRDALQLKRDLVQLRQSAGAVLAQRTELETFFHAALEEVRRGAVEERRVLLLESTPAARVTAAKETLPSHTYSSLLRLEGPERWMLTDGAGAGVAVPSSSSPAGWTVDRKGLPKRIAAAPTSSTAVAVSNSARRHAAKDTRELATADSGAVVPLLHASPPYLRSGHAASPAAASSTRGGTSSEVAVPFRLSGAASAAVDRGAPSASPPEDQRDGLDGMTTSGELPLLQSLPSVPTWRDVKRVDISELRWAEKERVIQLLFKRIRQEGRRHAAQARCATTSTGPSSERADSVTPVEELSQDAGDTGGNSLTFLTQQ</sequence>
<evidence type="ECO:0000313" key="3">
    <source>
        <dbReference type="EMBL" id="KAK7201593.1"/>
    </source>
</evidence>
<feature type="region of interest" description="Disordered" evidence="2">
    <location>
        <begin position="606"/>
        <end position="647"/>
    </location>
</feature>
<feature type="compositionally biased region" description="Basic and acidic residues" evidence="2">
    <location>
        <begin position="31"/>
        <end position="41"/>
    </location>
</feature>
<accession>A0AAW0F5N7</accession>
<keyword evidence="1" id="KW-0175">Coiled coil</keyword>
<evidence type="ECO:0000313" key="4">
    <source>
        <dbReference type="Proteomes" id="UP001430356"/>
    </source>
</evidence>
<reference evidence="3 4" key="1">
    <citation type="journal article" date="2021" name="MBio">
        <title>A New Model Trypanosomatid, Novymonas esmeraldas: Genomic Perception of Its 'Candidatus Pandoraea novymonadis' Endosymbiont.</title>
        <authorList>
            <person name="Zakharova A."/>
            <person name="Saura A."/>
            <person name="Butenko A."/>
            <person name="Podesvova L."/>
            <person name="Warmusova S."/>
            <person name="Kostygov A.Y."/>
            <person name="Nenarokova A."/>
            <person name="Lukes J."/>
            <person name="Opperdoes F.R."/>
            <person name="Yurchenko V."/>
        </authorList>
    </citation>
    <scope>NUCLEOTIDE SEQUENCE [LARGE SCALE GENOMIC DNA]</scope>
    <source>
        <strain evidence="3 4">E262AT.01</strain>
    </source>
</reference>
<keyword evidence="4" id="KW-1185">Reference proteome</keyword>
<dbReference type="EMBL" id="JAECZO010000017">
    <property type="protein sequence ID" value="KAK7201593.1"/>
    <property type="molecule type" value="Genomic_DNA"/>
</dbReference>
<dbReference type="PANTHER" id="PTHR14845:SF0">
    <property type="entry name" value="DUF4515 DOMAIN-CONTAINING PROTEIN"/>
    <property type="match status" value="1"/>
</dbReference>
<protein>
    <submittedName>
        <fullName evidence="3">Uncharacterized protein</fullName>
    </submittedName>
</protein>
<feature type="compositionally biased region" description="Polar residues" evidence="2">
    <location>
        <begin position="638"/>
        <end position="647"/>
    </location>
</feature>
<evidence type="ECO:0000256" key="1">
    <source>
        <dbReference type="SAM" id="Coils"/>
    </source>
</evidence>
<feature type="compositionally biased region" description="Polar residues" evidence="2">
    <location>
        <begin position="75"/>
        <end position="86"/>
    </location>
</feature>
<proteinExistence type="predicted"/>
<dbReference type="PANTHER" id="PTHR14845">
    <property type="entry name" value="COILED-COIL DOMAIN-CONTAINING 166"/>
    <property type="match status" value="1"/>
</dbReference>
<feature type="coiled-coil region" evidence="1">
    <location>
        <begin position="237"/>
        <end position="349"/>
    </location>
</feature>
<feature type="region of interest" description="Disordered" evidence="2">
    <location>
        <begin position="527"/>
        <end position="558"/>
    </location>
</feature>
<dbReference type="Proteomes" id="UP001430356">
    <property type="component" value="Unassembled WGS sequence"/>
</dbReference>
<dbReference type="AlphaFoldDB" id="A0AAW0F5N7"/>
<name>A0AAW0F5N7_9TRYP</name>
<feature type="compositionally biased region" description="Low complexity" evidence="2">
    <location>
        <begin position="449"/>
        <end position="463"/>
    </location>
</feature>